<dbReference type="GO" id="GO:0034551">
    <property type="term" value="P:mitochondrial respiratory chain complex III assembly"/>
    <property type="evidence" value="ECO:0007669"/>
    <property type="project" value="InterPro"/>
</dbReference>
<comment type="caution">
    <text evidence="9">The sequence shown here is derived from an EMBL/GenBank/DDBJ whole genome shotgun (WGS) entry which is preliminary data.</text>
</comment>
<dbReference type="EMBL" id="LXTC01000002">
    <property type="protein sequence ID" value="OBA22370.1"/>
    <property type="molecule type" value="Genomic_DNA"/>
</dbReference>
<dbReference type="AlphaFoldDB" id="A0A1A0HEF7"/>
<evidence type="ECO:0000256" key="6">
    <source>
        <dbReference type="ARBA" id="ARBA00023128"/>
    </source>
</evidence>
<dbReference type="RefSeq" id="XP_018712866.1">
    <property type="nucleotide sequence ID" value="XM_018855824.1"/>
</dbReference>
<evidence type="ECO:0000256" key="7">
    <source>
        <dbReference type="ARBA" id="ARBA00023186"/>
    </source>
</evidence>
<evidence type="ECO:0000256" key="1">
    <source>
        <dbReference type="ARBA" id="ARBA00004305"/>
    </source>
</evidence>
<dbReference type="GO" id="GO:0044183">
    <property type="term" value="F:protein folding chaperone"/>
    <property type="evidence" value="ECO:0007669"/>
    <property type="project" value="TreeGrafter"/>
</dbReference>
<dbReference type="GO" id="GO:0005759">
    <property type="term" value="C:mitochondrial matrix"/>
    <property type="evidence" value="ECO:0007669"/>
    <property type="project" value="UniProtKB-SubCell"/>
</dbReference>
<organism evidence="9 10">
    <name type="scientific">Metschnikowia bicuspidata var. bicuspidata NRRL YB-4993</name>
    <dbReference type="NCBI Taxonomy" id="869754"/>
    <lineage>
        <taxon>Eukaryota</taxon>
        <taxon>Fungi</taxon>
        <taxon>Dikarya</taxon>
        <taxon>Ascomycota</taxon>
        <taxon>Saccharomycotina</taxon>
        <taxon>Pichiomycetes</taxon>
        <taxon>Metschnikowiaceae</taxon>
        <taxon>Metschnikowia</taxon>
    </lineage>
</organism>
<comment type="similarity">
    <text evidence="2">Belongs to the complex I LYR family. MZM1 subfamily.</text>
</comment>
<keyword evidence="5" id="KW-0809">Transit peptide</keyword>
<gene>
    <name evidence="9" type="ORF">METBIDRAFT_31280</name>
</gene>
<evidence type="ECO:0000256" key="8">
    <source>
        <dbReference type="ARBA" id="ARBA00025268"/>
    </source>
</evidence>
<dbReference type="CDD" id="cd20267">
    <property type="entry name" value="Complex1_LYR_LYRM7"/>
    <property type="match status" value="1"/>
</dbReference>
<evidence type="ECO:0000256" key="5">
    <source>
        <dbReference type="ARBA" id="ARBA00022946"/>
    </source>
</evidence>
<comment type="function">
    <text evidence="8">Assembly factor required for Rieske Fe-S protein RIP1 incorporation into the cytochrome b-c1 (CIII) complex. Functions as a chaperone, binding to this subunit within the mitochondrial matrix and stabilizing it prior to its translocation and insertion into the late CIII dimeric intermediate within the mitochondrial inner membrane. Modulates the mitochondrial matrix zinc pool.</text>
</comment>
<dbReference type="InterPro" id="IPR050435">
    <property type="entry name" value="MZM1/LYRM7"/>
</dbReference>
<evidence type="ECO:0000313" key="10">
    <source>
        <dbReference type="Proteomes" id="UP000092555"/>
    </source>
</evidence>
<dbReference type="STRING" id="869754.A0A1A0HEF7"/>
<protein>
    <recommendedName>
        <fullName evidence="4">Mitochondrial zinc maintenance protein 1, mitochondrial</fullName>
    </recommendedName>
</protein>
<dbReference type="InterPro" id="IPR045298">
    <property type="entry name" value="Complex1_LYR_LYRM7"/>
</dbReference>
<evidence type="ECO:0000256" key="3">
    <source>
        <dbReference type="ARBA" id="ARBA00011589"/>
    </source>
</evidence>
<proteinExistence type="inferred from homology"/>
<comment type="subunit">
    <text evidence="3">Interacts with RIP1.</text>
</comment>
<sequence>MPGARIEIAKSQSHQIHHQLKTTYSSAMSRQALTAYRHALRATRVAFNGDNFMLLSARAKVKESILANRNLSDEQETAKSVQHLDEVAAFLAKNIVQGEKQENDRYHLKFHAKTELGSNDTIKENSKANLGSLAGVKVRKCSDK</sequence>
<keyword evidence="7" id="KW-0143">Chaperone</keyword>
<dbReference type="Proteomes" id="UP000092555">
    <property type="component" value="Unassembled WGS sequence"/>
</dbReference>
<comment type="subcellular location">
    <subcellularLocation>
        <location evidence="1">Mitochondrion matrix</location>
    </subcellularLocation>
</comment>
<name>A0A1A0HEF7_9ASCO</name>
<reference evidence="9 10" key="1">
    <citation type="submission" date="2016-05" db="EMBL/GenBank/DDBJ databases">
        <title>Comparative genomics of biotechnologically important yeasts.</title>
        <authorList>
            <consortium name="DOE Joint Genome Institute"/>
            <person name="Riley R."/>
            <person name="Haridas S."/>
            <person name="Wolfe K.H."/>
            <person name="Lopes M.R."/>
            <person name="Hittinger C.T."/>
            <person name="Goker M."/>
            <person name="Salamov A."/>
            <person name="Wisecaver J."/>
            <person name="Long T.M."/>
            <person name="Aerts A.L."/>
            <person name="Barry K."/>
            <person name="Choi C."/>
            <person name="Clum A."/>
            <person name="Coughlan A.Y."/>
            <person name="Deshpande S."/>
            <person name="Douglass A.P."/>
            <person name="Hanson S.J."/>
            <person name="Klenk H.-P."/>
            <person name="LaButti K."/>
            <person name="Lapidus A."/>
            <person name="Lindquist E."/>
            <person name="Lipzen A."/>
            <person name="Meier-kolthoff J.P."/>
            <person name="Ohm R.A."/>
            <person name="Otillar R.P."/>
            <person name="Pangilinan J."/>
            <person name="Peng Y."/>
            <person name="Rokas A."/>
            <person name="Rosa C.A."/>
            <person name="Scheuner C."/>
            <person name="Sibirny A.A."/>
            <person name="Slot J.C."/>
            <person name="Stielow J.B."/>
            <person name="Sun H."/>
            <person name="Kurtzman C.P."/>
            <person name="Blackwell M."/>
            <person name="Grigoriev I.V."/>
            <person name="Jeffries T.W."/>
        </authorList>
    </citation>
    <scope>NUCLEOTIDE SEQUENCE [LARGE SCALE GENOMIC DNA]</scope>
    <source>
        <strain evidence="9 10">NRRL YB-4993</strain>
    </source>
</reference>
<dbReference type="PANTHER" id="PTHR46749:SF1">
    <property type="entry name" value="COMPLEX III ASSEMBLY FACTOR LYRM7"/>
    <property type="match status" value="1"/>
</dbReference>
<evidence type="ECO:0000256" key="2">
    <source>
        <dbReference type="ARBA" id="ARBA00009949"/>
    </source>
</evidence>
<keyword evidence="10" id="KW-1185">Reference proteome</keyword>
<accession>A0A1A0HEF7</accession>
<keyword evidence="6" id="KW-0496">Mitochondrion</keyword>
<evidence type="ECO:0000313" key="9">
    <source>
        <dbReference type="EMBL" id="OBA22370.1"/>
    </source>
</evidence>
<dbReference type="GeneID" id="30028800"/>
<dbReference type="PANTHER" id="PTHR46749">
    <property type="entry name" value="COMPLEX III ASSEMBLY FACTOR LYRM7"/>
    <property type="match status" value="1"/>
</dbReference>
<evidence type="ECO:0000256" key="4">
    <source>
        <dbReference type="ARBA" id="ARBA00015108"/>
    </source>
</evidence>
<dbReference type="OrthoDB" id="529194at2759"/>